<keyword evidence="1" id="KW-0812">Transmembrane</keyword>
<name>I3E7V9_BACMM</name>
<proteinExistence type="predicted"/>
<gene>
    <name evidence="2" type="ORF">BMMGA3_04820</name>
</gene>
<feature type="transmembrane region" description="Helical" evidence="1">
    <location>
        <begin position="114"/>
        <end position="136"/>
    </location>
</feature>
<sequence length="265" mass="29789">MISTFTMSGMVIQLLISLLFPVGLLIYLRKKQLFSWKPLGVGILIFILFSQILEKALHIFMIDSSGTSLKWSDSKFFFVLYAALSAGIFEELGRYFGFKWMLKKHREYKDGVSYGLGHGGIEAILIGMFSAINALVLGTLINSGVFDQTIAKSLPADQVAMLKERIIGTQFWEYVLGGLERVFAIAFHIALSLLVLLGIRENRFIFVINAVLLHALIDVIPALYQTGVVTNIWIVELVLAIFGITSIIFTMRIRKRYQSKDSLPL</sequence>
<dbReference type="Pfam" id="PF10086">
    <property type="entry name" value="YhfC"/>
    <property type="match status" value="1"/>
</dbReference>
<dbReference type="KEGG" id="bmet:BMMGA3_04820"/>
<accession>I3E7V9</accession>
<keyword evidence="1" id="KW-0472">Membrane</keyword>
<keyword evidence="3" id="KW-1185">Reference proteome</keyword>
<dbReference type="OrthoDB" id="9807167at2"/>
<evidence type="ECO:0000313" key="3">
    <source>
        <dbReference type="Proteomes" id="UP000027602"/>
    </source>
</evidence>
<dbReference type="AlphaFoldDB" id="I3E7V9"/>
<feature type="transmembrane region" description="Helical" evidence="1">
    <location>
        <begin position="39"/>
        <end position="62"/>
    </location>
</feature>
<dbReference type="EMBL" id="CP007739">
    <property type="protein sequence ID" value="AIE59396.1"/>
    <property type="molecule type" value="Genomic_DNA"/>
</dbReference>
<dbReference type="PIRSF" id="PIRSF033101">
    <property type="entry name" value="UCP033101"/>
    <property type="match status" value="1"/>
</dbReference>
<feature type="transmembrane region" description="Helical" evidence="1">
    <location>
        <begin position="6"/>
        <end position="27"/>
    </location>
</feature>
<dbReference type="HOGENOM" id="CLU_076015_0_0_9"/>
<keyword evidence="1" id="KW-1133">Transmembrane helix</keyword>
<feature type="transmembrane region" description="Helical" evidence="1">
    <location>
        <begin position="182"/>
        <end position="199"/>
    </location>
</feature>
<dbReference type="RefSeq" id="WP_004433690.1">
    <property type="nucleotide sequence ID" value="NZ_ADWW01000002.1"/>
</dbReference>
<dbReference type="STRING" id="796606.BMMGA3_04820"/>
<feature type="transmembrane region" description="Helical" evidence="1">
    <location>
        <begin position="230"/>
        <end position="250"/>
    </location>
</feature>
<dbReference type="InterPro" id="IPR011397">
    <property type="entry name" value="YhfC"/>
</dbReference>
<evidence type="ECO:0000313" key="2">
    <source>
        <dbReference type="EMBL" id="AIE59396.1"/>
    </source>
</evidence>
<feature type="transmembrane region" description="Helical" evidence="1">
    <location>
        <begin position="74"/>
        <end position="93"/>
    </location>
</feature>
<feature type="transmembrane region" description="Helical" evidence="1">
    <location>
        <begin position="206"/>
        <end position="224"/>
    </location>
</feature>
<reference evidence="2 3" key="1">
    <citation type="journal article" date="2015" name="BMC Genomics">
        <title>Transcriptome analysis of thermophilic methylotrophic Bacillus methanolicus MGA3 using RNA-sequencing provides detailed insights into its previously uncharted transcriptional landscape.</title>
        <authorList>
            <person name="Irla M."/>
            <person name="Neshat A."/>
            <person name="Brautaset T."/>
            <person name="Ruckert C."/>
            <person name="Kalinowski J."/>
            <person name="Wendisch V.F."/>
        </authorList>
    </citation>
    <scope>NUCLEOTIDE SEQUENCE [LARGE SCALE GENOMIC DNA]</scope>
    <source>
        <strain evidence="3">MGA3 / ATCC 53907</strain>
    </source>
</reference>
<evidence type="ECO:0000256" key="1">
    <source>
        <dbReference type="SAM" id="Phobius"/>
    </source>
</evidence>
<organism evidence="2 3">
    <name type="scientific">Bacillus methanolicus (strain MGA3 / ATCC 53907)</name>
    <dbReference type="NCBI Taxonomy" id="796606"/>
    <lineage>
        <taxon>Bacteria</taxon>
        <taxon>Bacillati</taxon>
        <taxon>Bacillota</taxon>
        <taxon>Bacilli</taxon>
        <taxon>Bacillales</taxon>
        <taxon>Bacillaceae</taxon>
        <taxon>Bacillus</taxon>
    </lineage>
</organism>
<dbReference type="eggNOG" id="COG4377">
    <property type="taxonomic scope" value="Bacteria"/>
</dbReference>
<dbReference type="Proteomes" id="UP000027602">
    <property type="component" value="Chromosome"/>
</dbReference>
<evidence type="ECO:0008006" key="4">
    <source>
        <dbReference type="Google" id="ProtNLM"/>
    </source>
</evidence>
<protein>
    <recommendedName>
        <fullName evidence="4">YhfC family intramembrane metalloprotease</fullName>
    </recommendedName>
</protein>